<reference evidence="2 3" key="1">
    <citation type="submission" date="2024-06" db="EMBL/GenBank/DDBJ databases">
        <authorList>
            <person name="Chen R.Y."/>
        </authorList>
    </citation>
    <scope>NUCLEOTIDE SEQUENCE [LARGE SCALE GENOMIC DNA]</scope>
    <source>
        <strain evidence="2 3">D2</strain>
    </source>
</reference>
<dbReference type="InterPro" id="IPR031347">
    <property type="entry name" value="AmpE"/>
</dbReference>
<feature type="transmembrane region" description="Helical" evidence="1">
    <location>
        <begin position="72"/>
        <end position="90"/>
    </location>
</feature>
<gene>
    <name evidence="2" type="primary">ampE</name>
    <name evidence="2" type="ORF">ABS311_15090</name>
</gene>
<dbReference type="PANTHER" id="PTHR38684:SF1">
    <property type="entry name" value="PROTEIN AMPE"/>
    <property type="match status" value="1"/>
</dbReference>
<feature type="transmembrane region" description="Helical" evidence="1">
    <location>
        <begin position="142"/>
        <end position="163"/>
    </location>
</feature>
<keyword evidence="1" id="KW-0812">Transmembrane</keyword>
<organism evidence="2 3">
    <name type="scientific">Catenovulum sediminis</name>
    <dbReference type="NCBI Taxonomy" id="1740262"/>
    <lineage>
        <taxon>Bacteria</taxon>
        <taxon>Pseudomonadati</taxon>
        <taxon>Pseudomonadota</taxon>
        <taxon>Gammaproteobacteria</taxon>
        <taxon>Alteromonadales</taxon>
        <taxon>Alteromonadaceae</taxon>
        <taxon>Catenovulum</taxon>
    </lineage>
</organism>
<keyword evidence="1" id="KW-0472">Membrane</keyword>
<evidence type="ECO:0000256" key="1">
    <source>
        <dbReference type="SAM" id="Phobius"/>
    </source>
</evidence>
<dbReference type="NCBIfam" id="NF008219">
    <property type="entry name" value="PRK10987.1"/>
    <property type="match status" value="1"/>
</dbReference>
<dbReference type="Proteomes" id="UP001467690">
    <property type="component" value="Unassembled WGS sequence"/>
</dbReference>
<sequence length="278" mass="31705">MTLLSLIVVVLLERLVQVTETFHYRHYFNWYQDKVQSVLKKSESVSAEVFLLIWLAIPAVSVAVVQLLLGTGVLGLLFSIFILFLCYGCPQHRVCYKQYLEAACRGDQEACYLYGEKLGQKFNKGSKETLGQTLVWINFRHYFAVIFWFVVLGAAGAVFYVFSRNLAKQSLQKDNLRWLARPSNRLLAILVWLPARITGFAFLFVGHFSRALPTWLNGLTRCDLDARTYITDIADKAEDVSCPEHDYLTEPCVLLKLAKRAFLFLLSIIAIFTITGIL</sequence>
<evidence type="ECO:0000313" key="3">
    <source>
        <dbReference type="Proteomes" id="UP001467690"/>
    </source>
</evidence>
<dbReference type="EMBL" id="JBELOE010000255">
    <property type="protein sequence ID" value="MER2493206.1"/>
    <property type="molecule type" value="Genomic_DNA"/>
</dbReference>
<accession>A0ABV1RJT8</accession>
<keyword evidence="1" id="KW-1133">Transmembrane helix</keyword>
<dbReference type="Pfam" id="PF17113">
    <property type="entry name" value="AmpE"/>
    <property type="match status" value="1"/>
</dbReference>
<proteinExistence type="predicted"/>
<comment type="caution">
    <text evidence="2">The sequence shown here is derived from an EMBL/GenBank/DDBJ whole genome shotgun (WGS) entry which is preliminary data.</text>
</comment>
<dbReference type="PANTHER" id="PTHR38684">
    <property type="entry name" value="PROTEIN AMPE"/>
    <property type="match status" value="1"/>
</dbReference>
<name>A0ABV1RJT8_9ALTE</name>
<dbReference type="RefSeq" id="WP_143870047.1">
    <property type="nucleotide sequence ID" value="NZ_CP041660.1"/>
</dbReference>
<feature type="transmembrane region" description="Helical" evidence="1">
    <location>
        <begin position="184"/>
        <end position="205"/>
    </location>
</feature>
<dbReference type="InterPro" id="IPR052966">
    <property type="entry name" value="Beta-lactamase_Reg"/>
</dbReference>
<evidence type="ECO:0000313" key="2">
    <source>
        <dbReference type="EMBL" id="MER2493206.1"/>
    </source>
</evidence>
<keyword evidence="3" id="KW-1185">Reference proteome</keyword>
<feature type="transmembrane region" description="Helical" evidence="1">
    <location>
        <begin position="45"/>
        <end position="65"/>
    </location>
</feature>
<feature type="transmembrane region" description="Helical" evidence="1">
    <location>
        <begin position="257"/>
        <end position="277"/>
    </location>
</feature>
<protein>
    <submittedName>
        <fullName evidence="2">Beta-lactamase regulator AmpE</fullName>
    </submittedName>
</protein>